<name>A0ABP9ZT46_9GAMM</name>
<sequence length="79" mass="8888">MQADGRVMLRGALPKLLQLDQAEVILRRALLIKKALQHLAKRAVVISLRGDFGRFDEVFVLSAHVEEIRFGFSLLCPDS</sequence>
<dbReference type="EMBL" id="BAABWD010000004">
    <property type="protein sequence ID" value="GAA6132633.1"/>
    <property type="molecule type" value="Genomic_DNA"/>
</dbReference>
<reference evidence="1 2" key="1">
    <citation type="submission" date="2024-04" db="EMBL/GenBank/DDBJ databases">
        <title>Draft genome sequence of Halopseudomonas sabulinigri NBRC 116187.</title>
        <authorList>
            <person name="Miyakawa T."/>
            <person name="Kusuya Y."/>
            <person name="Miura T."/>
        </authorList>
    </citation>
    <scope>NUCLEOTIDE SEQUENCE [LARGE SCALE GENOMIC DNA]</scope>
    <source>
        <strain evidence="1 2">4NH20-0042</strain>
    </source>
</reference>
<protein>
    <submittedName>
        <fullName evidence="1">Uncharacterized protein</fullName>
    </submittedName>
</protein>
<accession>A0ABP9ZT46</accession>
<evidence type="ECO:0000313" key="2">
    <source>
        <dbReference type="Proteomes" id="UP001486808"/>
    </source>
</evidence>
<dbReference type="Proteomes" id="UP001486808">
    <property type="component" value="Unassembled WGS sequence"/>
</dbReference>
<proteinExistence type="predicted"/>
<keyword evidence="2" id="KW-1185">Reference proteome</keyword>
<gene>
    <name evidence="1" type="ORF">NBRC116187_29930</name>
</gene>
<evidence type="ECO:0000313" key="1">
    <source>
        <dbReference type="EMBL" id="GAA6132633.1"/>
    </source>
</evidence>
<comment type="caution">
    <text evidence="1">The sequence shown here is derived from an EMBL/GenBank/DDBJ whole genome shotgun (WGS) entry which is preliminary data.</text>
</comment>
<organism evidence="1 2">
    <name type="scientific">Halopseudomonas sabulinigri</name>
    <dbReference type="NCBI Taxonomy" id="472181"/>
    <lineage>
        <taxon>Bacteria</taxon>
        <taxon>Pseudomonadati</taxon>
        <taxon>Pseudomonadota</taxon>
        <taxon>Gammaproteobacteria</taxon>
        <taxon>Pseudomonadales</taxon>
        <taxon>Pseudomonadaceae</taxon>
        <taxon>Halopseudomonas</taxon>
    </lineage>
</organism>